<evidence type="ECO:0000313" key="12">
    <source>
        <dbReference type="Proteomes" id="UP000671879"/>
    </source>
</evidence>
<sequence>MTTFRYSAYDGEGRLKRGRLDGASSEAALRELALQGLVVVEIAAEERRKRALGRPLSLASHVLFCKSLSAYLKSGLPVTEALEMLRRQTPDRRLGEAYGALLEGVQGGRRLGTAMRDQAVFREGLIGMVESGESSGSLVEILVKGAEVYRAEQQLRRKVQSALVYPAVMVVVGLGVIAFLLTYVVPRLTALFSDIGQALPVPTRILLALSAGAQALWIPLLLGTLVLLLLVQRGRVKVKLPFMRGLRERIALSLVFSHLSTLVSSGIPLVQAIQMTAPMDGDRERWKDVAQGVREGYRFAQSLERQGSFPEDVVYVVRIGEMGSELPEALERVAENSWETAESQMERLASLVEPLLILFLGGAVGFVVVAILLPIFDLSGLVK</sequence>
<evidence type="ECO:0000256" key="3">
    <source>
        <dbReference type="ARBA" id="ARBA00022448"/>
    </source>
</evidence>
<proteinExistence type="inferred from homology"/>
<gene>
    <name evidence="11" type="ORF">KAR29_04325</name>
</gene>
<accession>A0A9Q7EZM4</accession>
<dbReference type="AlphaFoldDB" id="A0A9Q7EZM4"/>
<keyword evidence="3 8" id="KW-0813">Transport</keyword>
<dbReference type="PROSITE" id="PS00874">
    <property type="entry name" value="T2SP_F"/>
    <property type="match status" value="1"/>
</dbReference>
<keyword evidence="7 9" id="KW-0472">Membrane</keyword>
<evidence type="ECO:0000256" key="4">
    <source>
        <dbReference type="ARBA" id="ARBA00022475"/>
    </source>
</evidence>
<feature type="transmembrane region" description="Helical" evidence="9">
    <location>
        <begin position="205"/>
        <end position="230"/>
    </location>
</feature>
<evidence type="ECO:0000256" key="6">
    <source>
        <dbReference type="ARBA" id="ARBA00022989"/>
    </source>
</evidence>
<evidence type="ECO:0000256" key="2">
    <source>
        <dbReference type="ARBA" id="ARBA00005745"/>
    </source>
</evidence>
<organism evidence="11 12">
    <name type="scientific">Aminithiophilus ramosus</name>
    <dbReference type="NCBI Taxonomy" id="3029084"/>
    <lineage>
        <taxon>Bacteria</taxon>
        <taxon>Thermotogati</taxon>
        <taxon>Synergistota</taxon>
        <taxon>Synergistia</taxon>
        <taxon>Synergistales</taxon>
        <taxon>Aminithiophilaceae</taxon>
        <taxon>Aminithiophilus</taxon>
    </lineage>
</organism>
<dbReference type="GO" id="GO:0009306">
    <property type="term" value="P:protein secretion"/>
    <property type="evidence" value="ECO:0007669"/>
    <property type="project" value="InterPro"/>
</dbReference>
<dbReference type="EMBL" id="CP072943">
    <property type="protein sequence ID" value="QTX33131.1"/>
    <property type="molecule type" value="Genomic_DNA"/>
</dbReference>
<keyword evidence="12" id="KW-1185">Reference proteome</keyword>
<dbReference type="GO" id="GO:0005886">
    <property type="term" value="C:plasma membrane"/>
    <property type="evidence" value="ECO:0007669"/>
    <property type="project" value="UniProtKB-SubCell"/>
</dbReference>
<feature type="transmembrane region" description="Helical" evidence="9">
    <location>
        <begin position="355"/>
        <end position="376"/>
    </location>
</feature>
<reference evidence="12" key="1">
    <citation type="submission" date="2021-04" db="EMBL/GenBank/DDBJ databases">
        <title>A novel Synergistetes isolate from a pyrite-forming mixed culture.</title>
        <authorList>
            <person name="Bunk B."/>
            <person name="Sproer C."/>
            <person name="Spring S."/>
            <person name="Pester M."/>
        </authorList>
    </citation>
    <scope>NUCLEOTIDE SEQUENCE [LARGE SCALE GENOMIC DNA]</scope>
    <source>
        <strain evidence="12">J.5.4.2-T.3.5.2</strain>
    </source>
</reference>
<keyword evidence="4" id="KW-1003">Cell membrane</keyword>
<feature type="domain" description="Type II secretion system protein GspF" evidence="10">
    <location>
        <begin position="64"/>
        <end position="186"/>
    </location>
</feature>
<dbReference type="Gene3D" id="1.20.81.30">
    <property type="entry name" value="Type II secretion system (T2SS), domain F"/>
    <property type="match status" value="2"/>
</dbReference>
<dbReference type="KEGG" id="aram:KAR29_04325"/>
<dbReference type="PANTHER" id="PTHR30012:SF0">
    <property type="entry name" value="TYPE II SECRETION SYSTEM PROTEIN F-RELATED"/>
    <property type="match status" value="1"/>
</dbReference>
<comment type="similarity">
    <text evidence="2 8">Belongs to the GSP F family.</text>
</comment>
<protein>
    <submittedName>
        <fullName evidence="11">Type II secretion system F family protein</fullName>
    </submittedName>
</protein>
<keyword evidence="5 8" id="KW-0812">Transmembrane</keyword>
<dbReference type="PRINTS" id="PR00812">
    <property type="entry name" value="BCTERIALGSPF"/>
</dbReference>
<keyword evidence="6 9" id="KW-1133">Transmembrane helix</keyword>
<evidence type="ECO:0000313" key="11">
    <source>
        <dbReference type="EMBL" id="QTX33131.1"/>
    </source>
</evidence>
<feature type="transmembrane region" description="Helical" evidence="9">
    <location>
        <begin position="250"/>
        <end position="273"/>
    </location>
</feature>
<evidence type="ECO:0000256" key="1">
    <source>
        <dbReference type="ARBA" id="ARBA00004651"/>
    </source>
</evidence>
<dbReference type="InterPro" id="IPR018076">
    <property type="entry name" value="T2SS_GspF_dom"/>
</dbReference>
<dbReference type="InterPro" id="IPR003004">
    <property type="entry name" value="GspF/PilC"/>
</dbReference>
<dbReference type="InterPro" id="IPR001992">
    <property type="entry name" value="T2SS_GspF/T4SS_PilC_CS"/>
</dbReference>
<evidence type="ECO:0000256" key="5">
    <source>
        <dbReference type="ARBA" id="ARBA00022692"/>
    </source>
</evidence>
<dbReference type="Pfam" id="PF00482">
    <property type="entry name" value="T2SSF"/>
    <property type="match status" value="2"/>
</dbReference>
<feature type="transmembrane region" description="Helical" evidence="9">
    <location>
        <begin position="163"/>
        <end position="185"/>
    </location>
</feature>
<dbReference type="InterPro" id="IPR042094">
    <property type="entry name" value="T2SS_GspF_sf"/>
</dbReference>
<dbReference type="Proteomes" id="UP000671879">
    <property type="component" value="Chromosome"/>
</dbReference>
<dbReference type="PANTHER" id="PTHR30012">
    <property type="entry name" value="GENERAL SECRETION PATHWAY PROTEIN"/>
    <property type="match status" value="1"/>
</dbReference>
<feature type="domain" description="Type II secretion system protein GspF" evidence="10">
    <location>
        <begin position="257"/>
        <end position="374"/>
    </location>
</feature>
<evidence type="ECO:0000256" key="9">
    <source>
        <dbReference type="SAM" id="Phobius"/>
    </source>
</evidence>
<name>A0A9Q7EZM4_9BACT</name>
<evidence type="ECO:0000256" key="7">
    <source>
        <dbReference type="ARBA" id="ARBA00023136"/>
    </source>
</evidence>
<evidence type="ECO:0000256" key="8">
    <source>
        <dbReference type="RuleBase" id="RU003923"/>
    </source>
</evidence>
<comment type="subcellular location">
    <subcellularLocation>
        <location evidence="1 8">Cell membrane</location>
        <topology evidence="1 8">Multi-pass membrane protein</topology>
    </subcellularLocation>
</comment>
<evidence type="ECO:0000259" key="10">
    <source>
        <dbReference type="Pfam" id="PF00482"/>
    </source>
</evidence>
<dbReference type="RefSeq" id="WP_274374406.1">
    <property type="nucleotide sequence ID" value="NZ_CP072943.1"/>
</dbReference>